<comment type="caution">
    <text evidence="5">The sequence shown here is derived from an EMBL/GenBank/DDBJ whole genome shotgun (WGS) entry which is preliminary data.</text>
</comment>
<dbReference type="Gene3D" id="3.40.1190.20">
    <property type="match status" value="1"/>
</dbReference>
<evidence type="ECO:0000256" key="1">
    <source>
        <dbReference type="ARBA" id="ARBA00010688"/>
    </source>
</evidence>
<organism evidence="5 6">
    <name type="scientific">Acidicapsa dinghuensis</name>
    <dbReference type="NCBI Taxonomy" id="2218256"/>
    <lineage>
        <taxon>Bacteria</taxon>
        <taxon>Pseudomonadati</taxon>
        <taxon>Acidobacteriota</taxon>
        <taxon>Terriglobia</taxon>
        <taxon>Terriglobales</taxon>
        <taxon>Acidobacteriaceae</taxon>
        <taxon>Acidicapsa</taxon>
    </lineage>
</organism>
<proteinExistence type="inferred from homology"/>
<comment type="similarity">
    <text evidence="1">Belongs to the carbohydrate kinase PfkB family.</text>
</comment>
<name>A0ABW1EFC3_9BACT</name>
<dbReference type="InterPro" id="IPR029056">
    <property type="entry name" value="Ribokinase-like"/>
</dbReference>
<keyword evidence="3 5" id="KW-0418">Kinase</keyword>
<keyword evidence="6" id="KW-1185">Reference proteome</keyword>
<accession>A0ABW1EFC3</accession>
<evidence type="ECO:0000256" key="2">
    <source>
        <dbReference type="ARBA" id="ARBA00022679"/>
    </source>
</evidence>
<protein>
    <submittedName>
        <fullName evidence="5">PfkB family carbohydrate kinase</fullName>
    </submittedName>
</protein>
<dbReference type="InterPro" id="IPR011611">
    <property type="entry name" value="PfkB_dom"/>
</dbReference>
<dbReference type="InterPro" id="IPR002173">
    <property type="entry name" value="Carboh/pur_kinase_PfkB_CS"/>
</dbReference>
<evidence type="ECO:0000259" key="4">
    <source>
        <dbReference type="Pfam" id="PF00294"/>
    </source>
</evidence>
<dbReference type="SUPFAM" id="SSF53613">
    <property type="entry name" value="Ribokinase-like"/>
    <property type="match status" value="1"/>
</dbReference>
<reference evidence="6" key="1">
    <citation type="journal article" date="2019" name="Int. J. Syst. Evol. Microbiol.">
        <title>The Global Catalogue of Microorganisms (GCM) 10K type strain sequencing project: providing services to taxonomists for standard genome sequencing and annotation.</title>
        <authorList>
            <consortium name="The Broad Institute Genomics Platform"/>
            <consortium name="The Broad Institute Genome Sequencing Center for Infectious Disease"/>
            <person name="Wu L."/>
            <person name="Ma J."/>
        </authorList>
    </citation>
    <scope>NUCLEOTIDE SEQUENCE [LARGE SCALE GENOMIC DNA]</scope>
    <source>
        <strain evidence="6">JCM 4087</strain>
    </source>
</reference>
<dbReference type="Pfam" id="PF00294">
    <property type="entry name" value="PfkB"/>
    <property type="match status" value="1"/>
</dbReference>
<evidence type="ECO:0000256" key="3">
    <source>
        <dbReference type="ARBA" id="ARBA00022777"/>
    </source>
</evidence>
<dbReference type="EMBL" id="JBHSPH010000003">
    <property type="protein sequence ID" value="MFC5863029.1"/>
    <property type="molecule type" value="Genomic_DNA"/>
</dbReference>
<dbReference type="Proteomes" id="UP001596091">
    <property type="component" value="Unassembled WGS sequence"/>
</dbReference>
<dbReference type="InterPro" id="IPR050306">
    <property type="entry name" value="PfkB_Carbo_kinase"/>
</dbReference>
<evidence type="ECO:0000313" key="5">
    <source>
        <dbReference type="EMBL" id="MFC5863029.1"/>
    </source>
</evidence>
<dbReference type="PANTHER" id="PTHR43085">
    <property type="entry name" value="HEXOKINASE FAMILY MEMBER"/>
    <property type="match status" value="1"/>
</dbReference>
<dbReference type="RefSeq" id="WP_263339314.1">
    <property type="nucleotide sequence ID" value="NZ_JAGSYH010000005.1"/>
</dbReference>
<feature type="domain" description="Carbohydrate kinase PfkB" evidence="4">
    <location>
        <begin position="20"/>
        <end position="284"/>
    </location>
</feature>
<gene>
    <name evidence="5" type="ORF">ACFPT7_12050</name>
</gene>
<sequence length="300" mass="32163">MKTVLGLGELLWDVLPEGLQLGGAPANYTVMAGRLGNHAVLLSRIGADSMSERALQVLLPMPVDCTLLQTDPEQPTGWVTVELREGQPSYTIHEPVAWDFMELSGAWTAATAQADAICFGSLGQRDPVSRATTQALVRSTRPECHRIFDVNLRAPFYSAELIRSSLELATVMKMNDVEVPPVAELLGLPKPASLRAGAEALLREFPNLRLIAITRGGSGSLLVSPEEFDSHPGIGTIVADTIGAGDAFTAALTHYLLRGAPLRVLNEAGNRWGSFIASRSGAMPEISDETIARIAREIEG</sequence>
<dbReference type="PROSITE" id="PS00584">
    <property type="entry name" value="PFKB_KINASES_2"/>
    <property type="match status" value="1"/>
</dbReference>
<dbReference type="PANTHER" id="PTHR43085:SF57">
    <property type="entry name" value="CARBOHYDRATE KINASE PFKB DOMAIN-CONTAINING PROTEIN"/>
    <property type="match status" value="1"/>
</dbReference>
<evidence type="ECO:0000313" key="6">
    <source>
        <dbReference type="Proteomes" id="UP001596091"/>
    </source>
</evidence>
<dbReference type="GO" id="GO:0016301">
    <property type="term" value="F:kinase activity"/>
    <property type="evidence" value="ECO:0007669"/>
    <property type="project" value="UniProtKB-KW"/>
</dbReference>
<keyword evidence="2" id="KW-0808">Transferase</keyword>